<dbReference type="InterPro" id="IPR013547">
    <property type="entry name" value="P4H_N"/>
</dbReference>
<comment type="subcellular location">
    <subcellularLocation>
        <location evidence="3">Endoplasmic reticulum lumen</location>
    </subcellularLocation>
</comment>
<accession>A0A6P8XAL8</accession>
<dbReference type="Gene3D" id="1.25.40.10">
    <property type="entry name" value="Tetratricopeptide repeat domain"/>
    <property type="match status" value="1"/>
</dbReference>
<dbReference type="Pfam" id="PF08336">
    <property type="entry name" value="P4Ha_N"/>
    <property type="match status" value="1"/>
</dbReference>
<dbReference type="RefSeq" id="XP_034109093.1">
    <property type="nucleotide sequence ID" value="XM_034253202.2"/>
</dbReference>
<comment type="function">
    <text evidence="2">Catalyzes the post-translational formation of 4-hydroxyproline in -Xaa-Pro-Gly- sequences in collagens and other proteins.</text>
</comment>
<gene>
    <name evidence="16" type="primary">LOC117571175</name>
</gene>
<keyword evidence="8" id="KW-0847">Vitamin C</keyword>
<keyword evidence="6" id="KW-0479">Metal-binding</keyword>
<evidence type="ECO:0000256" key="9">
    <source>
        <dbReference type="ARBA" id="ARBA00022964"/>
    </source>
</evidence>
<evidence type="ECO:0000256" key="10">
    <source>
        <dbReference type="ARBA" id="ARBA00023002"/>
    </source>
</evidence>
<keyword evidence="11" id="KW-0408">Iron</keyword>
<dbReference type="PANTHER" id="PTHR10869">
    <property type="entry name" value="PROLYL 4-HYDROXYLASE ALPHA SUBUNIT"/>
    <property type="match status" value="1"/>
</dbReference>
<dbReference type="EC" id="1.14.11.2" evidence="5"/>
<evidence type="ECO:0000256" key="6">
    <source>
        <dbReference type="ARBA" id="ARBA00022723"/>
    </source>
</evidence>
<feature type="chain" id="PRO_5027635089" description="procollagen-proline 4-dioxygenase" evidence="13">
    <location>
        <begin position="20"/>
        <end position="527"/>
    </location>
</feature>
<keyword evidence="13" id="KW-0732">Signal</keyword>
<dbReference type="Gene3D" id="6.10.140.1460">
    <property type="match status" value="1"/>
</dbReference>
<evidence type="ECO:0000256" key="8">
    <source>
        <dbReference type="ARBA" id="ARBA00022896"/>
    </source>
</evidence>
<keyword evidence="7" id="KW-0256">Endoplasmic reticulum</keyword>
<keyword evidence="12" id="KW-0325">Glycoprotein</keyword>
<dbReference type="InterPro" id="IPR006620">
    <property type="entry name" value="Pro_4_hyd_alph"/>
</dbReference>
<evidence type="ECO:0000256" key="5">
    <source>
        <dbReference type="ARBA" id="ARBA00012269"/>
    </source>
</evidence>
<sequence length="527" mass="61176">MKLFLLLAIISVFAIGCNCNKNKFEDFLYVSSTSGLLKLWNIEKQLMFEVRGYADALEDKLETLKLHLKTLYHTSYPTVAAREKYVGNPLKAFKLLRRIYEDWIHLQKYTKLKSGKATLEAMKQLLEDKPIWLDMRETLRGISRIEQTYDLKPIDIAEGRLQDKQFNKKLSLRDSLAIATHKYEEGDYTRSAIWYRLAMNIKDEPNSNVYDEVIGKPPSGLRRKFAMSCLMHATKIRYPIYTHKKLLAEVEAFLAKTSSIELENYIRKRLAQGVDQFVEEANMIKQPTSNHERGCRGQFIKKTNLNCRYNFTTHPFLRLAPFRMEEINHDPYIVMFHNVISDNEIEEMKSLAVEMYNGYSGSFTPNQTEKIEIVAHIHWLRDNTPFLLRLNQRISDMTGLDVREFPALQVGNFGLGGYFKPHYDFMYGTRVTMDSLDGLGDRIGSIIFYASDVPQGGQTTFPEIQISVQPQKGSSLFWYNIYDDGTPIKRTLHSVCPVIVGSRWTLTKWFHSDPQMFIKPCSPRKMI</sequence>
<keyword evidence="15" id="KW-1185">Reference proteome</keyword>
<keyword evidence="9" id="KW-0223">Dioxygenase</keyword>
<evidence type="ECO:0000256" key="7">
    <source>
        <dbReference type="ARBA" id="ARBA00022824"/>
    </source>
</evidence>
<evidence type="ECO:0000256" key="12">
    <source>
        <dbReference type="ARBA" id="ARBA00023180"/>
    </source>
</evidence>
<comment type="similarity">
    <text evidence="4">Belongs to the P4HA family.</text>
</comment>
<feature type="domain" description="Fe2OG dioxygenase" evidence="14">
    <location>
        <begin position="404"/>
        <end position="512"/>
    </location>
</feature>
<dbReference type="PROSITE" id="PS51471">
    <property type="entry name" value="FE2OG_OXY"/>
    <property type="match status" value="1"/>
</dbReference>
<dbReference type="InterPro" id="IPR005123">
    <property type="entry name" value="Oxoglu/Fe-dep_dioxygenase_dom"/>
</dbReference>
<dbReference type="Proteomes" id="UP000515160">
    <property type="component" value="Chromosome 3"/>
</dbReference>
<dbReference type="PROSITE" id="PS51257">
    <property type="entry name" value="PROKAR_LIPOPROTEIN"/>
    <property type="match status" value="1"/>
</dbReference>
<dbReference type="PANTHER" id="PTHR10869:SF216">
    <property type="entry name" value="PROCOLLAGEN-PROLINE 4-DIOXYGENASE"/>
    <property type="match status" value="1"/>
</dbReference>
<dbReference type="GeneID" id="117571175"/>
<dbReference type="SMART" id="SM00702">
    <property type="entry name" value="P4Hc"/>
    <property type="match status" value="1"/>
</dbReference>
<organism evidence="15 16">
    <name type="scientific">Drosophila albomicans</name>
    <name type="common">Fruit fly</name>
    <dbReference type="NCBI Taxonomy" id="7291"/>
    <lineage>
        <taxon>Eukaryota</taxon>
        <taxon>Metazoa</taxon>
        <taxon>Ecdysozoa</taxon>
        <taxon>Arthropoda</taxon>
        <taxon>Hexapoda</taxon>
        <taxon>Insecta</taxon>
        <taxon>Pterygota</taxon>
        <taxon>Neoptera</taxon>
        <taxon>Endopterygota</taxon>
        <taxon>Diptera</taxon>
        <taxon>Brachycera</taxon>
        <taxon>Muscomorpha</taxon>
        <taxon>Ephydroidea</taxon>
        <taxon>Drosophilidae</taxon>
        <taxon>Drosophila</taxon>
    </lineage>
</organism>
<dbReference type="InterPro" id="IPR044862">
    <property type="entry name" value="Pro_4_hyd_alph_FE2OG_OXY"/>
</dbReference>
<dbReference type="OrthoDB" id="420380at2759"/>
<reference evidence="16" key="1">
    <citation type="submission" date="2025-08" db="UniProtKB">
        <authorList>
            <consortium name="RefSeq"/>
        </authorList>
    </citation>
    <scope>IDENTIFICATION</scope>
    <source>
        <strain evidence="16">15112-1751.03</strain>
        <tissue evidence="16">Whole Adult</tissue>
    </source>
</reference>
<keyword evidence="10" id="KW-0560">Oxidoreductase</keyword>
<comment type="cofactor">
    <cofactor evidence="1">
        <name>L-ascorbate</name>
        <dbReference type="ChEBI" id="CHEBI:38290"/>
    </cofactor>
</comment>
<dbReference type="GO" id="GO:0004656">
    <property type="term" value="F:procollagen-proline 4-dioxygenase activity"/>
    <property type="evidence" value="ECO:0007669"/>
    <property type="project" value="UniProtKB-EC"/>
</dbReference>
<evidence type="ECO:0000256" key="13">
    <source>
        <dbReference type="SAM" id="SignalP"/>
    </source>
</evidence>
<proteinExistence type="inferred from homology"/>
<evidence type="ECO:0000256" key="1">
    <source>
        <dbReference type="ARBA" id="ARBA00001961"/>
    </source>
</evidence>
<feature type="signal peptide" evidence="13">
    <location>
        <begin position="1"/>
        <end position="19"/>
    </location>
</feature>
<evidence type="ECO:0000256" key="3">
    <source>
        <dbReference type="ARBA" id="ARBA00004319"/>
    </source>
</evidence>
<dbReference type="GO" id="GO:0005788">
    <property type="term" value="C:endoplasmic reticulum lumen"/>
    <property type="evidence" value="ECO:0007669"/>
    <property type="project" value="UniProtKB-SubCell"/>
</dbReference>
<dbReference type="InterPro" id="IPR045054">
    <property type="entry name" value="P4HA-like"/>
</dbReference>
<evidence type="ECO:0000256" key="2">
    <source>
        <dbReference type="ARBA" id="ARBA00002035"/>
    </source>
</evidence>
<dbReference type="AlphaFoldDB" id="A0A6P8XAL8"/>
<evidence type="ECO:0000256" key="4">
    <source>
        <dbReference type="ARBA" id="ARBA00006511"/>
    </source>
</evidence>
<dbReference type="Gene3D" id="2.60.120.620">
    <property type="entry name" value="q2cbj1_9rhob like domain"/>
    <property type="match status" value="1"/>
</dbReference>
<evidence type="ECO:0000259" key="14">
    <source>
        <dbReference type="PROSITE" id="PS51471"/>
    </source>
</evidence>
<dbReference type="InterPro" id="IPR011990">
    <property type="entry name" value="TPR-like_helical_dom_sf"/>
</dbReference>
<name>A0A6P8XAL8_DROAB</name>
<dbReference type="GO" id="GO:0005506">
    <property type="term" value="F:iron ion binding"/>
    <property type="evidence" value="ECO:0007669"/>
    <property type="project" value="InterPro"/>
</dbReference>
<evidence type="ECO:0000313" key="16">
    <source>
        <dbReference type="RefSeq" id="XP_034109093.1"/>
    </source>
</evidence>
<evidence type="ECO:0000256" key="11">
    <source>
        <dbReference type="ARBA" id="ARBA00023004"/>
    </source>
</evidence>
<evidence type="ECO:0000313" key="15">
    <source>
        <dbReference type="Proteomes" id="UP000515160"/>
    </source>
</evidence>
<protein>
    <recommendedName>
        <fullName evidence="5">procollagen-proline 4-dioxygenase</fullName>
        <ecNumber evidence="5">1.14.11.2</ecNumber>
    </recommendedName>
</protein>
<dbReference type="GO" id="GO:0031418">
    <property type="term" value="F:L-ascorbic acid binding"/>
    <property type="evidence" value="ECO:0007669"/>
    <property type="project" value="UniProtKB-KW"/>
</dbReference>
<dbReference type="Pfam" id="PF13640">
    <property type="entry name" value="2OG-FeII_Oxy_3"/>
    <property type="match status" value="1"/>
</dbReference>